<dbReference type="Proteomes" id="UP000037460">
    <property type="component" value="Unassembled WGS sequence"/>
</dbReference>
<dbReference type="AlphaFoldDB" id="A0A0M0K3S8"/>
<organism evidence="2 3">
    <name type="scientific">Chrysochromulina tobinii</name>
    <dbReference type="NCBI Taxonomy" id="1460289"/>
    <lineage>
        <taxon>Eukaryota</taxon>
        <taxon>Haptista</taxon>
        <taxon>Haptophyta</taxon>
        <taxon>Prymnesiophyceae</taxon>
        <taxon>Prymnesiales</taxon>
        <taxon>Chrysochromulinaceae</taxon>
        <taxon>Chrysochromulina</taxon>
    </lineage>
</organism>
<gene>
    <name evidence="2" type="ORF">Ctob_008798</name>
</gene>
<protein>
    <submittedName>
        <fullName evidence="2">Uncharacterized protein</fullName>
    </submittedName>
</protein>
<evidence type="ECO:0000256" key="1">
    <source>
        <dbReference type="SAM" id="MobiDB-lite"/>
    </source>
</evidence>
<feature type="region of interest" description="Disordered" evidence="1">
    <location>
        <begin position="97"/>
        <end position="119"/>
    </location>
</feature>
<sequence>MPRTTLQEAPAFAFVAKAPLSFASLAATSGDTGFVQRERAPPVDSPVVRSPDFGPHLSPDDQEHERRCDRAAADVWPLATVISPLIPADRLLARSKPLGKHSPAHDLKTIEEGDEPTADEEHDAVVDKFEPTVPASAPQEAKISGPVTIEPDASTGHVPRVVLKLNVPLSVPPLNDAEMVDAEVIDQLEVDKPSAPALEQVPAKAQKRKAVRVKVKKEAVRSMPYRVSRHHGSGFYSEQNLVNLQWKGSGSRFDPVLIL</sequence>
<name>A0A0M0K3S8_9EUKA</name>
<evidence type="ECO:0000313" key="2">
    <source>
        <dbReference type="EMBL" id="KOO33038.1"/>
    </source>
</evidence>
<accession>A0A0M0K3S8</accession>
<comment type="caution">
    <text evidence="2">The sequence shown here is derived from an EMBL/GenBank/DDBJ whole genome shotgun (WGS) entry which is preliminary data.</text>
</comment>
<evidence type="ECO:0000313" key="3">
    <source>
        <dbReference type="Proteomes" id="UP000037460"/>
    </source>
</evidence>
<dbReference type="EMBL" id="JWZX01001618">
    <property type="protein sequence ID" value="KOO33038.1"/>
    <property type="molecule type" value="Genomic_DNA"/>
</dbReference>
<keyword evidence="3" id="KW-1185">Reference proteome</keyword>
<feature type="region of interest" description="Disordered" evidence="1">
    <location>
        <begin position="33"/>
        <end position="66"/>
    </location>
</feature>
<proteinExistence type="predicted"/>
<reference evidence="3" key="1">
    <citation type="journal article" date="2015" name="PLoS Genet.">
        <title>Genome Sequence and Transcriptome Analyses of Chrysochromulina tobin: Metabolic Tools for Enhanced Algal Fitness in the Prominent Order Prymnesiales (Haptophyceae).</title>
        <authorList>
            <person name="Hovde B.T."/>
            <person name="Deodato C.R."/>
            <person name="Hunsperger H.M."/>
            <person name="Ryken S.A."/>
            <person name="Yost W."/>
            <person name="Jha R.K."/>
            <person name="Patterson J."/>
            <person name="Monnat R.J. Jr."/>
            <person name="Barlow S.B."/>
            <person name="Starkenburg S.R."/>
            <person name="Cattolico R.A."/>
        </authorList>
    </citation>
    <scope>NUCLEOTIDE SEQUENCE</scope>
    <source>
        <strain evidence="3">CCMP291</strain>
    </source>
</reference>